<accession>A0ABR3FWS0</accession>
<feature type="compositionally biased region" description="Low complexity" evidence="1">
    <location>
        <begin position="271"/>
        <end position="281"/>
    </location>
</feature>
<name>A0ABR3FWS0_9AGAR</name>
<protein>
    <recommendedName>
        <fullName evidence="5">MARVEL domain-containing protein</fullName>
    </recommendedName>
</protein>
<feature type="compositionally biased region" description="Polar residues" evidence="1">
    <location>
        <begin position="187"/>
        <end position="199"/>
    </location>
</feature>
<gene>
    <name evidence="3" type="ORF">V5O48_002323</name>
</gene>
<evidence type="ECO:0000313" key="4">
    <source>
        <dbReference type="Proteomes" id="UP001465976"/>
    </source>
</evidence>
<comment type="caution">
    <text evidence="3">The sequence shown here is derived from an EMBL/GenBank/DDBJ whole genome shotgun (WGS) entry which is preliminary data.</text>
</comment>
<reference evidence="3 4" key="1">
    <citation type="submission" date="2024-02" db="EMBL/GenBank/DDBJ databases">
        <title>A draft genome for the cacao thread blight pathogen Marasmius crinis-equi.</title>
        <authorList>
            <person name="Cohen S.P."/>
            <person name="Baruah I.K."/>
            <person name="Amoako-Attah I."/>
            <person name="Bukari Y."/>
            <person name="Meinhardt L.W."/>
            <person name="Bailey B.A."/>
        </authorList>
    </citation>
    <scope>NUCLEOTIDE SEQUENCE [LARGE SCALE GENOMIC DNA]</scope>
    <source>
        <strain evidence="3 4">GH-76</strain>
    </source>
</reference>
<evidence type="ECO:0000256" key="1">
    <source>
        <dbReference type="SAM" id="MobiDB-lite"/>
    </source>
</evidence>
<evidence type="ECO:0000256" key="2">
    <source>
        <dbReference type="SAM" id="Phobius"/>
    </source>
</evidence>
<keyword evidence="2" id="KW-0812">Transmembrane</keyword>
<keyword evidence="4" id="KW-1185">Reference proteome</keyword>
<sequence>MPSLFNLIRGVVLGSAILFSIICLAMAGHFQSVLASSDLTRFVPFAIFVCSASLFIITALLGCSLLLKDRNPISTRIELSCLGLAGILWLVLGVYLTTSESQSADVECFSSETSTVPLDASAASFHTDQYQAMYRVLMVFALLNAILRLLGLAWKKHKQGDQHMWFGPVTSFPWFNSYSKPAKRGGRSNQAGILPTNRSQSHRYTEAPVRKHSSRREAAQPAAPPEMKQSDNYSPAYAAYRSRPERQQSGRSAPERQYSGRSTMPERQRSGRSGRSGPERQYSGRSGRSGPERQYSGRRPYSPPGTSMSESFEHGGMRNPNRK</sequence>
<organism evidence="3 4">
    <name type="scientific">Marasmius crinis-equi</name>
    <dbReference type="NCBI Taxonomy" id="585013"/>
    <lineage>
        <taxon>Eukaryota</taxon>
        <taxon>Fungi</taxon>
        <taxon>Dikarya</taxon>
        <taxon>Basidiomycota</taxon>
        <taxon>Agaricomycotina</taxon>
        <taxon>Agaricomycetes</taxon>
        <taxon>Agaricomycetidae</taxon>
        <taxon>Agaricales</taxon>
        <taxon>Marasmiineae</taxon>
        <taxon>Marasmiaceae</taxon>
        <taxon>Marasmius</taxon>
    </lineage>
</organism>
<proteinExistence type="predicted"/>
<evidence type="ECO:0008006" key="5">
    <source>
        <dbReference type="Google" id="ProtNLM"/>
    </source>
</evidence>
<feature type="transmembrane region" description="Helical" evidence="2">
    <location>
        <begin position="7"/>
        <end position="30"/>
    </location>
</feature>
<evidence type="ECO:0000313" key="3">
    <source>
        <dbReference type="EMBL" id="KAL0579693.1"/>
    </source>
</evidence>
<feature type="transmembrane region" description="Helical" evidence="2">
    <location>
        <begin position="132"/>
        <end position="154"/>
    </location>
</feature>
<keyword evidence="2" id="KW-1133">Transmembrane helix</keyword>
<keyword evidence="2" id="KW-0472">Membrane</keyword>
<feature type="transmembrane region" description="Helical" evidence="2">
    <location>
        <begin position="42"/>
        <end position="67"/>
    </location>
</feature>
<feature type="region of interest" description="Disordered" evidence="1">
    <location>
        <begin position="183"/>
        <end position="323"/>
    </location>
</feature>
<dbReference type="EMBL" id="JBAHYK010000051">
    <property type="protein sequence ID" value="KAL0579693.1"/>
    <property type="molecule type" value="Genomic_DNA"/>
</dbReference>
<dbReference type="Proteomes" id="UP001465976">
    <property type="component" value="Unassembled WGS sequence"/>
</dbReference>
<feature type="transmembrane region" description="Helical" evidence="2">
    <location>
        <begin position="79"/>
        <end position="97"/>
    </location>
</feature>